<evidence type="ECO:0000313" key="9">
    <source>
        <dbReference type="EMBL" id="KAA9327413.1"/>
    </source>
</evidence>
<dbReference type="GO" id="GO:0070814">
    <property type="term" value="P:hydrogen sulfide biosynthetic process"/>
    <property type="evidence" value="ECO:0007669"/>
    <property type="project" value="UniProtKB-UniRule"/>
</dbReference>
<dbReference type="GO" id="GO:0004020">
    <property type="term" value="F:adenylylsulfate kinase activity"/>
    <property type="evidence" value="ECO:0007669"/>
    <property type="project" value="UniProtKB-UniRule"/>
</dbReference>
<dbReference type="Pfam" id="PF01583">
    <property type="entry name" value="APS_kinase"/>
    <property type="match status" value="1"/>
</dbReference>
<feature type="binding site" evidence="6">
    <location>
        <begin position="20"/>
        <end position="27"/>
    </location>
    <ligand>
        <name>ATP</name>
        <dbReference type="ChEBI" id="CHEBI:30616"/>
    </ligand>
</feature>
<comment type="catalytic activity">
    <reaction evidence="1 6 7">
        <text>adenosine 5'-phosphosulfate + ATP = 3'-phosphoadenylyl sulfate + ADP + H(+)</text>
        <dbReference type="Rhea" id="RHEA:24152"/>
        <dbReference type="ChEBI" id="CHEBI:15378"/>
        <dbReference type="ChEBI" id="CHEBI:30616"/>
        <dbReference type="ChEBI" id="CHEBI:58243"/>
        <dbReference type="ChEBI" id="CHEBI:58339"/>
        <dbReference type="ChEBI" id="CHEBI:456216"/>
        <dbReference type="EC" id="2.7.1.25"/>
    </reaction>
</comment>
<dbReference type="HAMAP" id="MF_00065">
    <property type="entry name" value="Adenylyl_sulf_kinase"/>
    <property type="match status" value="1"/>
</dbReference>
<keyword evidence="4 6" id="KW-0547">Nucleotide-binding</keyword>
<dbReference type="Gene3D" id="3.40.50.300">
    <property type="entry name" value="P-loop containing nucleotide triphosphate hydrolases"/>
    <property type="match status" value="1"/>
</dbReference>
<dbReference type="InterPro" id="IPR002891">
    <property type="entry name" value="APS"/>
</dbReference>
<dbReference type="InterPro" id="IPR027417">
    <property type="entry name" value="P-loop_NTPase"/>
</dbReference>
<dbReference type="SUPFAM" id="SSF52540">
    <property type="entry name" value="P-loop containing nucleoside triphosphate hydrolases"/>
    <property type="match status" value="1"/>
</dbReference>
<keyword evidence="10" id="KW-1185">Reference proteome</keyword>
<keyword evidence="6" id="KW-0597">Phosphoprotein</keyword>
<dbReference type="GO" id="GO:0019379">
    <property type="term" value="P:sulfate assimilation, phosphoadenylyl sulfate reduction by phosphoadenylyl-sulfate reductase (thioredoxin)"/>
    <property type="evidence" value="ECO:0007669"/>
    <property type="project" value="TreeGrafter"/>
</dbReference>
<sequence length="186" mass="20681">MKDKKRTLLNQTPVVIWMTGLSGAGKSTIATELEKRLVEAGFFTQWLDGDVLRDGLTSDLGFSDEDRTENIRRAAEVAKLSLHNGVITICTFISPTLAIRELACNIIGKADFLEVYVNCPLETCVQRDVKGLYSKALHGLVKNLSGVDAPYEAPEKPWLELRTNYYSVDQCTGQLFDALLPRIKMA</sequence>
<dbReference type="EC" id="2.7.1.25" evidence="2 6"/>
<evidence type="ECO:0000256" key="1">
    <source>
        <dbReference type="ARBA" id="ARBA00001823"/>
    </source>
</evidence>
<feature type="active site" description="Phosphoserine intermediate" evidence="6">
    <location>
        <position position="94"/>
    </location>
</feature>
<comment type="similarity">
    <text evidence="6 7">Belongs to the APS kinase family.</text>
</comment>
<evidence type="ECO:0000259" key="8">
    <source>
        <dbReference type="Pfam" id="PF01583"/>
    </source>
</evidence>
<dbReference type="AlphaFoldDB" id="A0A5N1IP51"/>
<dbReference type="GO" id="GO:0005524">
    <property type="term" value="F:ATP binding"/>
    <property type="evidence" value="ECO:0007669"/>
    <property type="project" value="UniProtKB-UniRule"/>
</dbReference>
<comment type="function">
    <text evidence="6 7">Catalyzes the synthesis of activated sulfate.</text>
</comment>
<dbReference type="PANTHER" id="PTHR42700">
    <property type="entry name" value="SULFATE ADENYLYLTRANSFERASE"/>
    <property type="match status" value="1"/>
</dbReference>
<evidence type="ECO:0000256" key="3">
    <source>
        <dbReference type="ARBA" id="ARBA00022679"/>
    </source>
</evidence>
<dbReference type="PANTHER" id="PTHR42700:SF1">
    <property type="entry name" value="SULFATE ADENYLYLTRANSFERASE"/>
    <property type="match status" value="1"/>
</dbReference>
<comment type="caution">
    <text evidence="9">The sequence shown here is derived from an EMBL/GenBank/DDBJ whole genome shotgun (WGS) entry which is preliminary data.</text>
</comment>
<evidence type="ECO:0000313" key="10">
    <source>
        <dbReference type="Proteomes" id="UP000326570"/>
    </source>
</evidence>
<keyword evidence="5 6" id="KW-0067">ATP-binding</keyword>
<accession>A0A5N1IP51</accession>
<evidence type="ECO:0000256" key="6">
    <source>
        <dbReference type="HAMAP-Rule" id="MF_00065"/>
    </source>
</evidence>
<dbReference type="EMBL" id="VTWT01000009">
    <property type="protein sequence ID" value="KAA9327413.1"/>
    <property type="molecule type" value="Genomic_DNA"/>
</dbReference>
<dbReference type="GO" id="GO:0004781">
    <property type="term" value="F:sulfate adenylyltransferase (ATP) activity"/>
    <property type="evidence" value="ECO:0007669"/>
    <property type="project" value="TreeGrafter"/>
</dbReference>
<comment type="pathway">
    <text evidence="6 7">Sulfur metabolism; hydrogen sulfide biosynthesis; sulfite from sulfate: step 2/3.</text>
</comment>
<keyword evidence="6 7" id="KW-0418">Kinase</keyword>
<dbReference type="UniPathway" id="UPA00140">
    <property type="reaction ID" value="UER00205"/>
</dbReference>
<reference evidence="9 10" key="1">
    <citation type="submission" date="2019-09" db="EMBL/GenBank/DDBJ databases">
        <title>Genome sequence of Adhaeribacter sp. M2.</title>
        <authorList>
            <person name="Srinivasan S."/>
        </authorList>
    </citation>
    <scope>NUCLEOTIDE SEQUENCE [LARGE SCALE GENOMIC DNA]</scope>
    <source>
        <strain evidence="9 10">M2</strain>
    </source>
</reference>
<dbReference type="RefSeq" id="WP_150904917.1">
    <property type="nucleotide sequence ID" value="NZ_VTWT01000009.1"/>
</dbReference>
<evidence type="ECO:0000256" key="5">
    <source>
        <dbReference type="ARBA" id="ARBA00022840"/>
    </source>
</evidence>
<dbReference type="NCBIfam" id="TIGR00455">
    <property type="entry name" value="apsK"/>
    <property type="match status" value="1"/>
</dbReference>
<dbReference type="NCBIfam" id="NF003013">
    <property type="entry name" value="PRK03846.1"/>
    <property type="match status" value="1"/>
</dbReference>
<keyword evidence="3 6" id="KW-0808">Transferase</keyword>
<gene>
    <name evidence="6 9" type="primary">cysC</name>
    <name evidence="9" type="ORF">F0P94_15985</name>
</gene>
<dbReference type="Proteomes" id="UP000326570">
    <property type="component" value="Unassembled WGS sequence"/>
</dbReference>
<feature type="domain" description="APS kinase" evidence="8">
    <location>
        <begin position="13"/>
        <end position="161"/>
    </location>
</feature>
<dbReference type="GO" id="GO:0010134">
    <property type="term" value="P:sulfate assimilation via adenylyl sulfate reduction"/>
    <property type="evidence" value="ECO:0007669"/>
    <property type="project" value="TreeGrafter"/>
</dbReference>
<dbReference type="InterPro" id="IPR059117">
    <property type="entry name" value="APS_kinase_dom"/>
</dbReference>
<proteinExistence type="inferred from homology"/>
<dbReference type="GO" id="GO:0005737">
    <property type="term" value="C:cytoplasm"/>
    <property type="evidence" value="ECO:0007669"/>
    <property type="project" value="TreeGrafter"/>
</dbReference>
<evidence type="ECO:0000256" key="7">
    <source>
        <dbReference type="RuleBase" id="RU004347"/>
    </source>
</evidence>
<evidence type="ECO:0000256" key="2">
    <source>
        <dbReference type="ARBA" id="ARBA00012121"/>
    </source>
</evidence>
<protein>
    <recommendedName>
        <fullName evidence="2 6">Adenylyl-sulfate kinase</fullName>
        <ecNumber evidence="2 6">2.7.1.25</ecNumber>
    </recommendedName>
    <alternativeName>
        <fullName evidence="6">APS kinase</fullName>
    </alternativeName>
    <alternativeName>
        <fullName evidence="6">ATP adenosine-5'-phosphosulfate 3'-phosphotransferase</fullName>
    </alternativeName>
    <alternativeName>
        <fullName evidence="6">Adenosine-5'-phosphosulfate kinase</fullName>
    </alternativeName>
</protein>
<name>A0A5N1IP51_9BACT</name>
<dbReference type="CDD" id="cd02027">
    <property type="entry name" value="APSK"/>
    <property type="match status" value="1"/>
</dbReference>
<evidence type="ECO:0000256" key="4">
    <source>
        <dbReference type="ARBA" id="ARBA00022741"/>
    </source>
</evidence>
<dbReference type="InterPro" id="IPR050512">
    <property type="entry name" value="Sulf_AdTrans/APS_kinase"/>
</dbReference>
<organism evidence="9 10">
    <name type="scientific">Adhaeribacter soli</name>
    <dbReference type="NCBI Taxonomy" id="2607655"/>
    <lineage>
        <taxon>Bacteria</taxon>
        <taxon>Pseudomonadati</taxon>
        <taxon>Bacteroidota</taxon>
        <taxon>Cytophagia</taxon>
        <taxon>Cytophagales</taxon>
        <taxon>Hymenobacteraceae</taxon>
        <taxon>Adhaeribacter</taxon>
    </lineage>
</organism>